<feature type="non-terminal residue" evidence="1">
    <location>
        <position position="52"/>
    </location>
</feature>
<accession>A0A9N9I1E4</accession>
<gene>
    <name evidence="1" type="ORF">RFULGI_LOCUS11170</name>
</gene>
<name>A0A9N9I1E4_9GLOM</name>
<sequence length="52" mass="5974">NDNQKGPDVRHVDLTNEALNNESDYLMNKLVNDENMDLAEVRNLGKMKQDDV</sequence>
<proteinExistence type="predicted"/>
<dbReference type="OrthoDB" id="10650391at2759"/>
<dbReference type="Proteomes" id="UP000789396">
    <property type="component" value="Unassembled WGS sequence"/>
</dbReference>
<comment type="caution">
    <text evidence="1">The sequence shown here is derived from an EMBL/GenBank/DDBJ whole genome shotgun (WGS) entry which is preliminary data.</text>
</comment>
<protein>
    <submittedName>
        <fullName evidence="1">2341_t:CDS:1</fullName>
    </submittedName>
</protein>
<dbReference type="AlphaFoldDB" id="A0A9N9I1E4"/>
<evidence type="ECO:0000313" key="2">
    <source>
        <dbReference type="Proteomes" id="UP000789396"/>
    </source>
</evidence>
<dbReference type="EMBL" id="CAJVPZ010023644">
    <property type="protein sequence ID" value="CAG8716333.1"/>
    <property type="molecule type" value="Genomic_DNA"/>
</dbReference>
<evidence type="ECO:0000313" key="1">
    <source>
        <dbReference type="EMBL" id="CAG8716333.1"/>
    </source>
</evidence>
<organism evidence="1 2">
    <name type="scientific">Racocetra fulgida</name>
    <dbReference type="NCBI Taxonomy" id="60492"/>
    <lineage>
        <taxon>Eukaryota</taxon>
        <taxon>Fungi</taxon>
        <taxon>Fungi incertae sedis</taxon>
        <taxon>Mucoromycota</taxon>
        <taxon>Glomeromycotina</taxon>
        <taxon>Glomeromycetes</taxon>
        <taxon>Diversisporales</taxon>
        <taxon>Gigasporaceae</taxon>
        <taxon>Racocetra</taxon>
    </lineage>
</organism>
<keyword evidence="2" id="KW-1185">Reference proteome</keyword>
<reference evidence="1" key="1">
    <citation type="submission" date="2021-06" db="EMBL/GenBank/DDBJ databases">
        <authorList>
            <person name="Kallberg Y."/>
            <person name="Tangrot J."/>
            <person name="Rosling A."/>
        </authorList>
    </citation>
    <scope>NUCLEOTIDE SEQUENCE</scope>
    <source>
        <strain evidence="1">IN212</strain>
    </source>
</reference>
<feature type="non-terminal residue" evidence="1">
    <location>
        <position position="1"/>
    </location>
</feature>